<dbReference type="Proteomes" id="UP000799437">
    <property type="component" value="Unassembled WGS sequence"/>
</dbReference>
<keyword evidence="3" id="KW-1185">Reference proteome</keyword>
<evidence type="ECO:0000256" key="1">
    <source>
        <dbReference type="SAM" id="Phobius"/>
    </source>
</evidence>
<proteinExistence type="predicted"/>
<feature type="transmembrane region" description="Helical" evidence="1">
    <location>
        <begin position="20"/>
        <end position="44"/>
    </location>
</feature>
<organism evidence="2 3">
    <name type="scientific">Pseudovirgaria hyperparasitica</name>
    <dbReference type="NCBI Taxonomy" id="470096"/>
    <lineage>
        <taxon>Eukaryota</taxon>
        <taxon>Fungi</taxon>
        <taxon>Dikarya</taxon>
        <taxon>Ascomycota</taxon>
        <taxon>Pezizomycotina</taxon>
        <taxon>Dothideomycetes</taxon>
        <taxon>Dothideomycetes incertae sedis</taxon>
        <taxon>Acrospermales</taxon>
        <taxon>Acrospermaceae</taxon>
        <taxon>Pseudovirgaria</taxon>
    </lineage>
</organism>
<dbReference type="GeneID" id="54481184"/>
<reference evidence="2" key="1">
    <citation type="journal article" date="2020" name="Stud. Mycol.">
        <title>101 Dothideomycetes genomes: a test case for predicting lifestyles and emergence of pathogens.</title>
        <authorList>
            <person name="Haridas S."/>
            <person name="Albert R."/>
            <person name="Binder M."/>
            <person name="Bloem J."/>
            <person name="Labutti K."/>
            <person name="Salamov A."/>
            <person name="Andreopoulos B."/>
            <person name="Baker S."/>
            <person name="Barry K."/>
            <person name="Bills G."/>
            <person name="Bluhm B."/>
            <person name="Cannon C."/>
            <person name="Castanera R."/>
            <person name="Culley D."/>
            <person name="Daum C."/>
            <person name="Ezra D."/>
            <person name="Gonzalez J."/>
            <person name="Henrissat B."/>
            <person name="Kuo A."/>
            <person name="Liang C."/>
            <person name="Lipzen A."/>
            <person name="Lutzoni F."/>
            <person name="Magnuson J."/>
            <person name="Mondo S."/>
            <person name="Nolan M."/>
            <person name="Ohm R."/>
            <person name="Pangilinan J."/>
            <person name="Park H.-J."/>
            <person name="Ramirez L."/>
            <person name="Alfaro M."/>
            <person name="Sun H."/>
            <person name="Tritt A."/>
            <person name="Yoshinaga Y."/>
            <person name="Zwiers L.-H."/>
            <person name="Turgeon B."/>
            <person name="Goodwin S."/>
            <person name="Spatafora J."/>
            <person name="Crous P."/>
            <person name="Grigoriev I."/>
        </authorList>
    </citation>
    <scope>NUCLEOTIDE SEQUENCE</scope>
    <source>
        <strain evidence="2">CBS 121739</strain>
    </source>
</reference>
<protein>
    <submittedName>
        <fullName evidence="2">Uncharacterized protein</fullName>
    </submittedName>
</protein>
<name>A0A6A6WE12_9PEZI</name>
<evidence type="ECO:0000313" key="2">
    <source>
        <dbReference type="EMBL" id="KAF2760953.1"/>
    </source>
</evidence>
<gene>
    <name evidence="2" type="ORF">EJ05DRAFT_247789</name>
</gene>
<accession>A0A6A6WE12</accession>
<keyword evidence="1" id="KW-0472">Membrane</keyword>
<evidence type="ECO:0000313" key="3">
    <source>
        <dbReference type="Proteomes" id="UP000799437"/>
    </source>
</evidence>
<keyword evidence="1" id="KW-0812">Transmembrane</keyword>
<dbReference type="AlphaFoldDB" id="A0A6A6WE12"/>
<keyword evidence="1" id="KW-1133">Transmembrane helix</keyword>
<dbReference type="EMBL" id="ML996567">
    <property type="protein sequence ID" value="KAF2760953.1"/>
    <property type="molecule type" value="Genomic_DNA"/>
</dbReference>
<dbReference type="RefSeq" id="XP_033603404.1">
    <property type="nucleotide sequence ID" value="XM_033740130.1"/>
</dbReference>
<sequence>MPSPPTRLRSAALDPFFSFSFSFSLILFSSNRSLLFLTFLFLLLSSDRYHSNTLFTFLETRLVSTRTTQRHCFGAYRLYYSGYITAPIGQLSLLCLPNTPLSCPPPINQPPNYLTIYQH</sequence>